<reference evidence="1 2" key="1">
    <citation type="submission" date="2023-07" db="EMBL/GenBank/DDBJ databases">
        <title>Genomic Encyclopedia of Type Strains, Phase IV (KMG-IV): sequencing the most valuable type-strain genomes for metagenomic binning, comparative biology and taxonomic classification.</title>
        <authorList>
            <person name="Goeker M."/>
        </authorList>
    </citation>
    <scope>NUCLEOTIDE SEQUENCE [LARGE SCALE GENOMIC DNA]</scope>
    <source>
        <strain evidence="1 2">DSM 23837</strain>
    </source>
</reference>
<evidence type="ECO:0000313" key="1">
    <source>
        <dbReference type="EMBL" id="MDQ0177136.1"/>
    </source>
</evidence>
<organism evidence="1 2">
    <name type="scientific">Bacillus chungangensis</name>
    <dbReference type="NCBI Taxonomy" id="587633"/>
    <lineage>
        <taxon>Bacteria</taxon>
        <taxon>Bacillati</taxon>
        <taxon>Bacillota</taxon>
        <taxon>Bacilli</taxon>
        <taxon>Bacillales</taxon>
        <taxon>Bacillaceae</taxon>
        <taxon>Bacillus</taxon>
    </lineage>
</organism>
<proteinExistence type="predicted"/>
<evidence type="ECO:0000313" key="2">
    <source>
        <dbReference type="Proteomes" id="UP001223586"/>
    </source>
</evidence>
<name>A0ABT9WVD3_9BACI</name>
<keyword evidence="2" id="KW-1185">Reference proteome</keyword>
<protein>
    <submittedName>
        <fullName evidence="1">Uncharacterized protein</fullName>
    </submittedName>
</protein>
<dbReference type="EMBL" id="JAUSTT010000019">
    <property type="protein sequence ID" value="MDQ0177136.1"/>
    <property type="molecule type" value="Genomic_DNA"/>
</dbReference>
<gene>
    <name evidence="1" type="ORF">J2S08_003015</name>
</gene>
<comment type="caution">
    <text evidence="1">The sequence shown here is derived from an EMBL/GenBank/DDBJ whole genome shotgun (WGS) entry which is preliminary data.</text>
</comment>
<accession>A0ABT9WVD3</accession>
<dbReference type="Proteomes" id="UP001223586">
    <property type="component" value="Unassembled WGS sequence"/>
</dbReference>
<sequence length="66" mass="7739">MIRVYLRALQSNFFLIATQILPQESLNEARDAVKNLDSCTSSLKPTNYKQAKLYLYVVYGERNFYK</sequence>